<keyword evidence="1" id="KW-0489">Methyltransferase</keyword>
<protein>
    <submittedName>
        <fullName evidence="1">SAM-dependent methyltransferase</fullName>
    </submittedName>
</protein>
<evidence type="ECO:0000313" key="1">
    <source>
        <dbReference type="EMBL" id="RHA51930.1"/>
    </source>
</evidence>
<sequence>MNKKELYNIWKREEEVAQIQGWDFSHIEGRYDVENDLPWSYEEIVRSYLDNSKQIMDYDTGGAEFLLSLNHPYDKTAVTEGYKPNVELCKRRLLPLGINFKECSNPKNIPFEDEMFDLMINRHGEFEQDEIYRLLKKDGIFITEQVGENNERDLVQMVLPDIPKPFPNMNLTVQRKKFEEAGFKIIRAEETYRPIKFYDIGAFVWFAHIIEWEFPNFSVSKCYENLLKMQDIIDKYGKVQGTIHRYLIVAQK</sequence>
<dbReference type="SUPFAM" id="SSF53335">
    <property type="entry name" value="S-adenosyl-L-methionine-dependent methyltransferases"/>
    <property type="match status" value="1"/>
</dbReference>
<organism evidence="1 2">
    <name type="scientific">Eubacterium ventriosum</name>
    <dbReference type="NCBI Taxonomy" id="39496"/>
    <lineage>
        <taxon>Bacteria</taxon>
        <taxon>Bacillati</taxon>
        <taxon>Bacillota</taxon>
        <taxon>Clostridia</taxon>
        <taxon>Eubacteriales</taxon>
        <taxon>Eubacteriaceae</taxon>
        <taxon>Eubacterium</taxon>
    </lineage>
</organism>
<dbReference type="AlphaFoldDB" id="A0A413RUD2"/>
<dbReference type="InterPro" id="IPR052939">
    <property type="entry name" value="23S_rRNA_MeTrnsfrase_RlmA"/>
</dbReference>
<keyword evidence="1" id="KW-0808">Transferase</keyword>
<dbReference type="PANTHER" id="PTHR43460">
    <property type="entry name" value="METHYLTRANSFERASE"/>
    <property type="match status" value="1"/>
</dbReference>
<proteinExistence type="predicted"/>
<reference evidence="1 2" key="1">
    <citation type="submission" date="2018-08" db="EMBL/GenBank/DDBJ databases">
        <title>A genome reference for cultivated species of the human gut microbiota.</title>
        <authorList>
            <person name="Zou Y."/>
            <person name="Xue W."/>
            <person name="Luo G."/>
        </authorList>
    </citation>
    <scope>NUCLEOTIDE SEQUENCE [LARGE SCALE GENOMIC DNA]</scope>
    <source>
        <strain evidence="1 2">AM43-2</strain>
    </source>
</reference>
<dbReference type="Proteomes" id="UP000284598">
    <property type="component" value="Unassembled WGS sequence"/>
</dbReference>
<accession>A0A413RUD2</accession>
<dbReference type="PANTHER" id="PTHR43460:SF1">
    <property type="entry name" value="METHYLTRANSFERASE TYPE 11 DOMAIN-CONTAINING PROTEIN"/>
    <property type="match status" value="1"/>
</dbReference>
<gene>
    <name evidence="1" type="ORF">DW929_12000</name>
</gene>
<dbReference type="EMBL" id="QSFO01000022">
    <property type="protein sequence ID" value="RHA51930.1"/>
    <property type="molecule type" value="Genomic_DNA"/>
</dbReference>
<dbReference type="GO" id="GO:0032259">
    <property type="term" value="P:methylation"/>
    <property type="evidence" value="ECO:0007669"/>
    <property type="project" value="UniProtKB-KW"/>
</dbReference>
<dbReference type="InterPro" id="IPR029063">
    <property type="entry name" value="SAM-dependent_MTases_sf"/>
</dbReference>
<dbReference type="GO" id="GO:0008168">
    <property type="term" value="F:methyltransferase activity"/>
    <property type="evidence" value="ECO:0007669"/>
    <property type="project" value="UniProtKB-KW"/>
</dbReference>
<evidence type="ECO:0000313" key="2">
    <source>
        <dbReference type="Proteomes" id="UP000284598"/>
    </source>
</evidence>
<name>A0A413RUD2_9FIRM</name>
<dbReference type="Gene3D" id="3.40.50.150">
    <property type="entry name" value="Vaccinia Virus protein VP39"/>
    <property type="match status" value="1"/>
</dbReference>
<comment type="caution">
    <text evidence="1">The sequence shown here is derived from an EMBL/GenBank/DDBJ whole genome shotgun (WGS) entry which is preliminary data.</text>
</comment>